<dbReference type="InterPro" id="IPR003410">
    <property type="entry name" value="HYR_dom"/>
</dbReference>
<accession>A0A2G8LF70</accession>
<feature type="domain" description="HYR" evidence="4">
    <location>
        <begin position="1342"/>
        <end position="1424"/>
    </location>
</feature>
<name>A0A2G8LF70_STIJA</name>
<feature type="domain" description="HYR" evidence="4">
    <location>
        <begin position="669"/>
        <end position="751"/>
    </location>
</feature>
<feature type="domain" description="HYR" evidence="4">
    <location>
        <begin position="1675"/>
        <end position="1759"/>
    </location>
</feature>
<comment type="caution">
    <text evidence="2">Lacks conserved residue(s) required for the propagation of feature annotation.</text>
</comment>
<evidence type="ECO:0000313" key="6">
    <source>
        <dbReference type="Proteomes" id="UP000230750"/>
    </source>
</evidence>
<dbReference type="PANTHER" id="PTHR24273:SF32">
    <property type="entry name" value="HYALIN"/>
    <property type="match status" value="1"/>
</dbReference>
<dbReference type="SMART" id="SM00181">
    <property type="entry name" value="EGF"/>
    <property type="match status" value="1"/>
</dbReference>
<feature type="domain" description="HYR" evidence="4">
    <location>
        <begin position="80"/>
        <end position="162"/>
    </location>
</feature>
<feature type="domain" description="HYR" evidence="4">
    <location>
        <begin position="1089"/>
        <end position="1172"/>
    </location>
</feature>
<evidence type="ECO:0000256" key="1">
    <source>
        <dbReference type="ARBA" id="ARBA00022737"/>
    </source>
</evidence>
<proteinExistence type="predicted"/>
<comment type="caution">
    <text evidence="5">The sequence shown here is derived from an EMBL/GenBank/DDBJ whole genome shotgun (WGS) entry which is preliminary data.</text>
</comment>
<dbReference type="Pfam" id="PF02494">
    <property type="entry name" value="HYR"/>
    <property type="match status" value="21"/>
</dbReference>
<feature type="domain" description="HYR" evidence="4">
    <location>
        <begin position="163"/>
        <end position="245"/>
    </location>
</feature>
<dbReference type="InterPro" id="IPR000742">
    <property type="entry name" value="EGF"/>
</dbReference>
<feature type="domain" description="HYR" evidence="4">
    <location>
        <begin position="1173"/>
        <end position="1256"/>
    </location>
</feature>
<dbReference type="InterPro" id="IPR013783">
    <property type="entry name" value="Ig-like_fold"/>
</dbReference>
<feature type="domain" description="HYR" evidence="4">
    <location>
        <begin position="585"/>
        <end position="668"/>
    </location>
</feature>
<feature type="domain" description="HYR" evidence="4">
    <location>
        <begin position="1005"/>
        <end position="1087"/>
    </location>
</feature>
<reference evidence="5 6" key="1">
    <citation type="journal article" date="2017" name="PLoS Biol.">
        <title>The sea cucumber genome provides insights into morphological evolution and visceral regeneration.</title>
        <authorList>
            <person name="Zhang X."/>
            <person name="Sun L."/>
            <person name="Yuan J."/>
            <person name="Sun Y."/>
            <person name="Gao Y."/>
            <person name="Zhang L."/>
            <person name="Li S."/>
            <person name="Dai H."/>
            <person name="Hamel J.F."/>
            <person name="Liu C."/>
            <person name="Yu Y."/>
            <person name="Liu S."/>
            <person name="Lin W."/>
            <person name="Guo K."/>
            <person name="Jin S."/>
            <person name="Xu P."/>
            <person name="Storey K.B."/>
            <person name="Huan P."/>
            <person name="Zhang T."/>
            <person name="Zhou Y."/>
            <person name="Zhang J."/>
            <person name="Lin C."/>
            <person name="Li X."/>
            <person name="Xing L."/>
            <person name="Huo D."/>
            <person name="Sun M."/>
            <person name="Wang L."/>
            <person name="Mercier A."/>
            <person name="Li F."/>
            <person name="Yang H."/>
            <person name="Xiang J."/>
        </authorList>
    </citation>
    <scope>NUCLEOTIDE SEQUENCE [LARGE SCALE GENOMIC DNA]</scope>
    <source>
        <strain evidence="5">Shaxun</strain>
        <tissue evidence="5">Muscle</tissue>
    </source>
</reference>
<dbReference type="PROSITE" id="PS01186">
    <property type="entry name" value="EGF_2"/>
    <property type="match status" value="1"/>
</dbReference>
<organism evidence="5 6">
    <name type="scientific">Stichopus japonicus</name>
    <name type="common">Sea cucumber</name>
    <dbReference type="NCBI Taxonomy" id="307972"/>
    <lineage>
        <taxon>Eukaryota</taxon>
        <taxon>Metazoa</taxon>
        <taxon>Echinodermata</taxon>
        <taxon>Eleutherozoa</taxon>
        <taxon>Echinozoa</taxon>
        <taxon>Holothuroidea</taxon>
        <taxon>Aspidochirotacea</taxon>
        <taxon>Aspidochirotida</taxon>
        <taxon>Stichopodidae</taxon>
        <taxon>Apostichopus</taxon>
    </lineage>
</organism>
<dbReference type="Gene3D" id="2.10.25.10">
    <property type="entry name" value="Laminin"/>
    <property type="match status" value="1"/>
</dbReference>
<feature type="disulfide bond" evidence="2">
    <location>
        <begin position="320"/>
        <end position="329"/>
    </location>
</feature>
<feature type="domain" description="HYR" evidence="4">
    <location>
        <begin position="1425"/>
        <end position="1506"/>
    </location>
</feature>
<feature type="domain" description="HYR" evidence="4">
    <location>
        <begin position="753"/>
        <end position="836"/>
    </location>
</feature>
<dbReference type="CDD" id="cd00054">
    <property type="entry name" value="EGF_CA"/>
    <property type="match status" value="1"/>
</dbReference>
<feature type="domain" description="HYR" evidence="4">
    <location>
        <begin position="331"/>
        <end position="413"/>
    </location>
</feature>
<gene>
    <name evidence="5" type="ORF">BSL78_04221</name>
</gene>
<keyword evidence="2" id="KW-1015">Disulfide bond</keyword>
<feature type="domain" description="EGF-like" evidence="3">
    <location>
        <begin position="291"/>
        <end position="330"/>
    </location>
</feature>
<evidence type="ECO:0000259" key="4">
    <source>
        <dbReference type="PROSITE" id="PS50825"/>
    </source>
</evidence>
<evidence type="ECO:0008006" key="7">
    <source>
        <dbReference type="Google" id="ProtNLM"/>
    </source>
</evidence>
<dbReference type="PANTHER" id="PTHR24273">
    <property type="entry name" value="FI04643P-RELATED"/>
    <property type="match status" value="1"/>
</dbReference>
<dbReference type="SUPFAM" id="SSF57196">
    <property type="entry name" value="EGF/Laminin"/>
    <property type="match status" value="1"/>
</dbReference>
<dbReference type="PROSITE" id="PS50026">
    <property type="entry name" value="EGF_3"/>
    <property type="match status" value="1"/>
</dbReference>
<feature type="domain" description="HYR" evidence="4">
    <location>
        <begin position="1591"/>
        <end position="1674"/>
    </location>
</feature>
<protein>
    <recommendedName>
        <fullName evidence="7">Hyalin</fullName>
    </recommendedName>
</protein>
<dbReference type="Pfam" id="PF00008">
    <property type="entry name" value="EGF"/>
    <property type="match status" value="1"/>
</dbReference>
<evidence type="ECO:0000259" key="3">
    <source>
        <dbReference type="PROSITE" id="PS50026"/>
    </source>
</evidence>
<dbReference type="Gene3D" id="2.60.40.10">
    <property type="entry name" value="Immunoglobulins"/>
    <property type="match status" value="2"/>
</dbReference>
<dbReference type="PROSITE" id="PS50825">
    <property type="entry name" value="HYR"/>
    <property type="match status" value="20"/>
</dbReference>
<dbReference type="STRING" id="307972.A0A2G8LF70"/>
<feature type="domain" description="HYR" evidence="4">
    <location>
        <begin position="1507"/>
        <end position="1590"/>
    </location>
</feature>
<evidence type="ECO:0000256" key="2">
    <source>
        <dbReference type="PROSITE-ProRule" id="PRU00076"/>
    </source>
</evidence>
<keyword evidence="2" id="KW-0245">EGF-like domain</keyword>
<feature type="domain" description="HYR" evidence="4">
    <location>
        <begin position="1257"/>
        <end position="1340"/>
    </location>
</feature>
<feature type="domain" description="HYR" evidence="4">
    <location>
        <begin position="414"/>
        <end position="495"/>
    </location>
</feature>
<feature type="domain" description="HYR" evidence="4">
    <location>
        <begin position="496"/>
        <end position="580"/>
    </location>
</feature>
<evidence type="ECO:0000313" key="5">
    <source>
        <dbReference type="EMBL" id="PIK58909.1"/>
    </source>
</evidence>
<keyword evidence="1" id="KW-0677">Repeat</keyword>
<feature type="domain" description="HYR" evidence="4">
    <location>
        <begin position="1806"/>
        <end position="1888"/>
    </location>
</feature>
<feature type="domain" description="HYR" evidence="4">
    <location>
        <begin position="837"/>
        <end position="919"/>
    </location>
</feature>
<dbReference type="OrthoDB" id="10045365at2759"/>
<dbReference type="Proteomes" id="UP000230750">
    <property type="component" value="Unassembled WGS sequence"/>
</dbReference>
<feature type="domain" description="HYR" evidence="4">
    <location>
        <begin position="920"/>
        <end position="1003"/>
    </location>
</feature>
<dbReference type="EMBL" id="MRZV01000099">
    <property type="protein sequence ID" value="PIK58909.1"/>
    <property type="molecule type" value="Genomic_DNA"/>
</dbReference>
<sequence>MRDVDPPTLRCPGDISREVAASDGPCVAVSWEIPFVSDNSGRNVDVVSSPPSGTCFFIGTVTNVLVTAEDPSGNVANLTVDTTPPTILCPDDIFRDVPVESPCTQVSWEVPFVSDDSGGNVAISSQPPSGDCFVAGIHPVIVSAVDPSGNRNNCSFVITLNAVDNQPPSVICPSNINRNIDITAPCLEVTWEIPFTSDNSQGTVTTVSSPPSGSCLPAGTRTVTVTATDPAGNQNSCQFAVTLTEIDNIPPSIECPQDITMNLQVTQECREVTWVIPSVMDNSGGVVNGNYDDPCAMSPCLNGGTCVNSQTGNQAFTCLCTVGFDQADCGRDVQPPSLTCPEDIVSLIGLRQDCAMAIWEVPAATDNSMDNLIIRSSPPSGTCFSQEVTTVEVTASDLSGNVNRCTFTVTVMMEVVEPPTVVCPQNIQRMLTGDECTTVDWTIPFAVGGAGRPVDVQSEPPSGFCFVPGVVEVVVTATDDLGNSANCMFSVTVNQEDNTPPVIQDCPLEPILITLPADTTCTPIIWMEPTATDDDNFPPIVQRFPAGLDCFAPGEVTFTYVFSDQANNFDICAFSVIITPEQGPPDTTAPVVLSCPGDLEAMIEVPGDCVEVTWDEPIATDDSVTIIQGEPTFDPGFCFLEGVNSVLYTFMDPSGNTAMCIFDVTVRLADTVPPVVTGCPNAILLDATTVECTPVTWLEPQATDAISAVVSLDLNFSPGSCFPVGSTTVLYTFSDAAGNSASCQFTVTIRMAVDNEPPLIGLCPDDIRSETDSITTCVVVIWSEPFAVDAISGIPSLRQNFFSGDCFNVGRVLVTYRFTDEAGNTATCDFTVTVEVRDSSAPVIVGCPNDITQQSQTFMACTVVTWREPAAFDDQPGDISMFSSHDSGDCFRFGRTVVTYSFTDVAANTATCSFAVTIVVDTLPPVITGCPQDVSEFAAPGASCARIFWTEPSATDDFSGTPTLDRNFSPGFCFPLGESEVSYTFVDTSGNVATCEFLVTISRRPDTQLPVISGCPSNIMLTLPVGQTCITTVWVPPTATDNNGQVTSTSSVDPNTCFSEGTNPIVYIFTDSSGNSATCTFFIIVLRPVDITPPVVVTCPDSFTIMLPSGQNCIGVAWIEPLVTDDSGTVSVLSQTINQNDCLQAGNNLVTYTFVDPSGNMATCQFTVQVDAVDITPPVVVTCPDSFTIMLPPGQNCIAVRWIEPLVTDDSGTVSILSQTINQNNCLQAGNNLVAYTFVDPSGNMATCQFTVQVNTVDVTSPVVETCPESFSIMLPPGQACIAVRWIEPSVTDDSGIVNVDSLTIQQNTCLNAGDNQVMYIFSDPSGNLATCAFTITVTAGADVTSPVLSPCPPDETVFVTTEPCQNQVVWTPPTATDDSGLVTVETDSPLGTCFPIGQTLVTYTAMDPAGNTDMCSFTVDVIIDQPPVVSDCPMDINVGVPVGDTCATVTWTEPTVVDDRGAVNSIPPTMTPGTCLMEGIYSLVYIFSDSSNLVSICNFLITVTAQQDVPPVVDGCPMDIDMLIPTTATCTGVNWQTPTATDDTGPVVATPPSTLPGMCLTAGVYDIVYVFTDQSNKETRCSFVVTVRQLDNEPPLVTGCPTESVIAFAQTGSNTVVTWIEPTAVDNSGLEVMILQNASPGMEFPIGDFSVTYTFTDPGGNAATCQFVVSVVEDNQPPMIMGCPMDFITSVSNTDGGQVFTWMDPTATDNSGRPVTMVINGPAAGMFFPIGTNTMVQYIFTDEAGNVATCAFNILVQVSADPLVVSGCSENLILSADPGEVATVGNWATPTATGVLPITVVEPTQRSVTPIVPNCPASFTVDAPPGSMGTIVDWAEPIPMGVEPFQVSMPLFNPGDFLPVGDTLIVYVFTDNVGGMVNCEFTVTVNGSLFSLVTAAGIEDC</sequence>
<keyword evidence="6" id="KW-1185">Reference proteome</keyword>